<evidence type="ECO:0000256" key="3">
    <source>
        <dbReference type="ARBA" id="ARBA00023027"/>
    </source>
</evidence>
<organism evidence="5 6">
    <name type="scientific">Asaia krungthepensis NRIC 0535</name>
    <dbReference type="NCBI Taxonomy" id="1307925"/>
    <lineage>
        <taxon>Bacteria</taxon>
        <taxon>Pseudomonadati</taxon>
        <taxon>Pseudomonadota</taxon>
        <taxon>Alphaproteobacteria</taxon>
        <taxon>Acetobacterales</taxon>
        <taxon>Acetobacteraceae</taxon>
        <taxon>Asaia</taxon>
    </lineage>
</organism>
<feature type="domain" description="Ketoreductase" evidence="4">
    <location>
        <begin position="1"/>
        <end position="175"/>
    </location>
</feature>
<dbReference type="InterPro" id="IPR036291">
    <property type="entry name" value="NAD(P)-bd_dom_sf"/>
</dbReference>
<reference evidence="5" key="1">
    <citation type="submission" date="2013-04" db="EMBL/GenBank/DDBJ databases">
        <title>The genome sequencing project of 58 acetic acid bacteria.</title>
        <authorList>
            <person name="Okamoto-Kainuma A."/>
            <person name="Ishikawa M."/>
            <person name="Umino S."/>
            <person name="Koizumi Y."/>
            <person name="Shiwa Y."/>
            <person name="Yoshikawa H."/>
            <person name="Matsutani M."/>
            <person name="Matsushita K."/>
        </authorList>
    </citation>
    <scope>NUCLEOTIDE SEQUENCE</scope>
    <source>
        <strain evidence="5">NRIC 0535</strain>
    </source>
</reference>
<dbReference type="SMART" id="SM00822">
    <property type="entry name" value="PKS_KR"/>
    <property type="match status" value="1"/>
</dbReference>
<evidence type="ECO:0000313" key="6">
    <source>
        <dbReference type="Proteomes" id="UP001062776"/>
    </source>
</evidence>
<dbReference type="InterPro" id="IPR002347">
    <property type="entry name" value="SDR_fam"/>
</dbReference>
<comment type="similarity">
    <text evidence="1">Belongs to the short-chain dehydrogenases/reductases (SDR) family.</text>
</comment>
<dbReference type="CDD" id="cd05233">
    <property type="entry name" value="SDR_c"/>
    <property type="match status" value="1"/>
</dbReference>
<evidence type="ECO:0000313" key="5">
    <source>
        <dbReference type="EMBL" id="GBQ88482.1"/>
    </source>
</evidence>
<proteinExistence type="inferred from homology"/>
<dbReference type="Proteomes" id="UP001062776">
    <property type="component" value="Unassembled WGS sequence"/>
</dbReference>
<gene>
    <name evidence="5" type="ORF">AA0535_1551</name>
</gene>
<sequence length="242" mass="24901">MITGAGTGMGRATALRLAEEGANLSLLGRRAEPLRELATEIEAKGGEALALACDISEDGAANAAVAETLARYGRLDGLFANAGVLGDLKSLRETTAEDFDALAAVNLKGTFLSVKACLPHLDGGAIVINASWTAVGVMPNVGAYASTKGALLALMRTLAVEEGGRGIRVNAINPGIIFTRMAEENLDAAFATRLAAHTPLGRNGRPEDVAGTVAWLLSDDALFVTGQEINVDGGFTLGGIRI</sequence>
<dbReference type="EMBL" id="BAPV01000012">
    <property type="protein sequence ID" value="GBQ88482.1"/>
    <property type="molecule type" value="Genomic_DNA"/>
</dbReference>
<keyword evidence="6" id="KW-1185">Reference proteome</keyword>
<dbReference type="PROSITE" id="PS00061">
    <property type="entry name" value="ADH_SHORT"/>
    <property type="match status" value="1"/>
</dbReference>
<name>A0ABQ0Q2N4_9PROT</name>
<dbReference type="Gene3D" id="3.40.50.720">
    <property type="entry name" value="NAD(P)-binding Rossmann-like Domain"/>
    <property type="match status" value="1"/>
</dbReference>
<comment type="caution">
    <text evidence="5">The sequence shown here is derived from an EMBL/GenBank/DDBJ whole genome shotgun (WGS) entry which is preliminary data.</text>
</comment>
<dbReference type="SUPFAM" id="SSF51735">
    <property type="entry name" value="NAD(P)-binding Rossmann-fold domains"/>
    <property type="match status" value="1"/>
</dbReference>
<dbReference type="InterPro" id="IPR057326">
    <property type="entry name" value="KR_dom"/>
</dbReference>
<dbReference type="PANTHER" id="PTHR24321">
    <property type="entry name" value="DEHYDROGENASES, SHORT CHAIN"/>
    <property type="match status" value="1"/>
</dbReference>
<evidence type="ECO:0000256" key="1">
    <source>
        <dbReference type="ARBA" id="ARBA00006484"/>
    </source>
</evidence>
<keyword evidence="3" id="KW-0520">NAD</keyword>
<dbReference type="Pfam" id="PF13561">
    <property type="entry name" value="adh_short_C2"/>
    <property type="match status" value="1"/>
</dbReference>
<evidence type="ECO:0000259" key="4">
    <source>
        <dbReference type="SMART" id="SM00822"/>
    </source>
</evidence>
<dbReference type="PRINTS" id="PR00081">
    <property type="entry name" value="GDHRDH"/>
</dbReference>
<accession>A0ABQ0Q2N4</accession>
<keyword evidence="2" id="KW-0560">Oxidoreductase</keyword>
<dbReference type="InterPro" id="IPR020904">
    <property type="entry name" value="Sc_DH/Rdtase_CS"/>
</dbReference>
<evidence type="ECO:0000256" key="2">
    <source>
        <dbReference type="ARBA" id="ARBA00023002"/>
    </source>
</evidence>
<dbReference type="PANTHER" id="PTHR24321:SF8">
    <property type="entry name" value="ESTRADIOL 17-BETA-DEHYDROGENASE 8-RELATED"/>
    <property type="match status" value="1"/>
</dbReference>
<protein>
    <submittedName>
        <fullName evidence="5">Dehydrogenase</fullName>
    </submittedName>
</protein>